<dbReference type="AlphaFoldDB" id="A0A511R1H3"/>
<comment type="caution">
    <text evidence="1">The sequence shown here is derived from an EMBL/GenBank/DDBJ whole genome shotgun (WGS) entry which is preliminary data.</text>
</comment>
<name>A0A511R1H3_9DEIN</name>
<gene>
    <name evidence="1" type="ORF">MHY01S_16210</name>
</gene>
<accession>A0A511R1H3</accession>
<dbReference type="EMBL" id="BJXL01000045">
    <property type="protein sequence ID" value="GEM83455.1"/>
    <property type="molecule type" value="Genomic_DNA"/>
</dbReference>
<proteinExistence type="predicted"/>
<reference evidence="1 2" key="1">
    <citation type="submission" date="2019-07" db="EMBL/GenBank/DDBJ databases">
        <title>Whole genome shotgun sequence of Meiothermus hypogaeus NBRC 106114.</title>
        <authorList>
            <person name="Hosoyama A."/>
            <person name="Uohara A."/>
            <person name="Ohji S."/>
            <person name="Ichikawa N."/>
        </authorList>
    </citation>
    <scope>NUCLEOTIDE SEQUENCE [LARGE SCALE GENOMIC DNA]</scope>
    <source>
        <strain evidence="1 2">NBRC 106114</strain>
    </source>
</reference>
<evidence type="ECO:0000313" key="1">
    <source>
        <dbReference type="EMBL" id="GEM83455.1"/>
    </source>
</evidence>
<dbReference type="Proteomes" id="UP000321197">
    <property type="component" value="Unassembled WGS sequence"/>
</dbReference>
<protein>
    <submittedName>
        <fullName evidence="1">Uncharacterized protein</fullName>
    </submittedName>
</protein>
<evidence type="ECO:0000313" key="2">
    <source>
        <dbReference type="Proteomes" id="UP000321197"/>
    </source>
</evidence>
<sequence>MGRASATHRLLQADPLAFIQKYQIRLIDYRTALGFKKTTYGVIVNCLFESGKRSPGPRLDWVEGARLRSFSQDGLKQTIVNQAV</sequence>
<organism evidence="1 2">
    <name type="scientific">Meiothermus hypogaeus NBRC 106114</name>
    <dbReference type="NCBI Taxonomy" id="1227553"/>
    <lineage>
        <taxon>Bacteria</taxon>
        <taxon>Thermotogati</taxon>
        <taxon>Deinococcota</taxon>
        <taxon>Deinococci</taxon>
        <taxon>Thermales</taxon>
        <taxon>Thermaceae</taxon>
        <taxon>Meiothermus</taxon>
    </lineage>
</organism>